<accession>A0A081R9X1</accession>
<gene>
    <name evidence="7" type="ORF">BV95_03745</name>
</gene>
<dbReference type="Pfam" id="PF06629">
    <property type="entry name" value="MipA"/>
    <property type="match status" value="1"/>
</dbReference>
<reference evidence="7 8" key="1">
    <citation type="submission" date="2014-02" db="EMBL/GenBank/DDBJ databases">
        <title>Whole genome sequence of Sphingobium chlorophenolicum NBRC 16172.</title>
        <authorList>
            <person name="Gan H.M."/>
            <person name="Gan H.Y."/>
            <person name="Chew T.H."/>
            <person name="Savka M.A."/>
        </authorList>
    </citation>
    <scope>NUCLEOTIDE SEQUENCE [LARGE SCALE GENOMIC DNA]</scope>
    <source>
        <strain evidence="7 8">NBRC 16172</strain>
    </source>
</reference>
<evidence type="ECO:0000313" key="8">
    <source>
        <dbReference type="Proteomes" id="UP000028411"/>
    </source>
</evidence>
<dbReference type="Proteomes" id="UP000028411">
    <property type="component" value="Unassembled WGS sequence"/>
</dbReference>
<keyword evidence="3 6" id="KW-0732">Signal</keyword>
<protein>
    <submittedName>
        <fullName evidence="7">MltA-interacting MipA family protein</fullName>
    </submittedName>
</protein>
<evidence type="ECO:0000256" key="5">
    <source>
        <dbReference type="ARBA" id="ARBA00023237"/>
    </source>
</evidence>
<sequence>MKQSLIRPLLALLTVTATPAAAQEALDGEGGEGVSGFIALGPGVTPAYDGAKSYQLIPFGIADVRWKGMEFELRGLRARLDLLGDSPLQVGPAINLRFKRNSSADGDDRVKLLDDVGQAIEVGGFVGYRFGGDEKGQGEVTVDLTVLKDVNNGHDGVVATGQISYAAYRSRRVFVNVDAQTNYGDGKYMRSYFGVTADESLRSGLPAYRPGGGIRDVGAGATVGYQFSPRWGLIARAGANYYVGDAKDSPIVDEGSKLQAIAGLALSFRF</sequence>
<evidence type="ECO:0000256" key="6">
    <source>
        <dbReference type="SAM" id="SignalP"/>
    </source>
</evidence>
<comment type="subcellular location">
    <subcellularLocation>
        <location evidence="1">Cell outer membrane</location>
    </subcellularLocation>
</comment>
<comment type="similarity">
    <text evidence="2">Belongs to the MipA/OmpV family.</text>
</comment>
<dbReference type="eggNOG" id="COG3713">
    <property type="taxonomic scope" value="Bacteria"/>
</dbReference>
<keyword evidence="5" id="KW-0998">Cell outer membrane</keyword>
<dbReference type="GO" id="GO:0009279">
    <property type="term" value="C:cell outer membrane"/>
    <property type="evidence" value="ECO:0007669"/>
    <property type="project" value="UniProtKB-SubCell"/>
</dbReference>
<organism evidence="7 8">
    <name type="scientific">Sphingobium chlorophenolicum</name>
    <dbReference type="NCBI Taxonomy" id="46429"/>
    <lineage>
        <taxon>Bacteria</taxon>
        <taxon>Pseudomonadati</taxon>
        <taxon>Pseudomonadota</taxon>
        <taxon>Alphaproteobacteria</taxon>
        <taxon>Sphingomonadales</taxon>
        <taxon>Sphingomonadaceae</taxon>
        <taxon>Sphingobium</taxon>
    </lineage>
</organism>
<feature type="signal peptide" evidence="6">
    <location>
        <begin position="1"/>
        <end position="22"/>
    </location>
</feature>
<dbReference type="EMBL" id="JFHR01000057">
    <property type="protein sequence ID" value="KEQ51994.1"/>
    <property type="molecule type" value="Genomic_DNA"/>
</dbReference>
<dbReference type="PANTHER" id="PTHR38776">
    <property type="entry name" value="MLTA-INTERACTING PROTEIN-RELATED"/>
    <property type="match status" value="1"/>
</dbReference>
<dbReference type="InterPro" id="IPR010583">
    <property type="entry name" value="MipA"/>
</dbReference>
<name>A0A081R9X1_SPHCR</name>
<keyword evidence="4" id="KW-0472">Membrane</keyword>
<dbReference type="AlphaFoldDB" id="A0A081R9X1"/>
<dbReference type="OrthoDB" id="5462484at2"/>
<evidence type="ECO:0000256" key="1">
    <source>
        <dbReference type="ARBA" id="ARBA00004442"/>
    </source>
</evidence>
<evidence type="ECO:0000313" key="7">
    <source>
        <dbReference type="EMBL" id="KEQ51994.1"/>
    </source>
</evidence>
<dbReference type="RefSeq" id="WP_037455573.1">
    <property type="nucleotide sequence ID" value="NZ_JFHR01000057.1"/>
</dbReference>
<comment type="caution">
    <text evidence="7">The sequence shown here is derived from an EMBL/GenBank/DDBJ whole genome shotgun (WGS) entry which is preliminary data.</text>
</comment>
<evidence type="ECO:0000256" key="4">
    <source>
        <dbReference type="ARBA" id="ARBA00023136"/>
    </source>
</evidence>
<proteinExistence type="inferred from homology"/>
<dbReference type="PATRIC" id="fig|46429.4.peg.3732"/>
<feature type="chain" id="PRO_5001763172" evidence="6">
    <location>
        <begin position="23"/>
        <end position="270"/>
    </location>
</feature>
<evidence type="ECO:0000256" key="2">
    <source>
        <dbReference type="ARBA" id="ARBA00005722"/>
    </source>
</evidence>
<evidence type="ECO:0000256" key="3">
    <source>
        <dbReference type="ARBA" id="ARBA00022729"/>
    </source>
</evidence>
<dbReference type="PANTHER" id="PTHR38776:SF1">
    <property type="entry name" value="MLTA-INTERACTING PROTEIN-RELATED"/>
    <property type="match status" value="1"/>
</dbReference>